<dbReference type="Proteomes" id="UP000294902">
    <property type="component" value="Unassembled WGS sequence"/>
</dbReference>
<accession>A0A4R3MM10</accession>
<comment type="caution">
    <text evidence="1">The sequence shown here is derived from an EMBL/GenBank/DDBJ whole genome shotgun (WGS) entry which is preliminary data.</text>
</comment>
<organism evidence="1 2">
    <name type="scientific">Natranaerovirga pectinivora</name>
    <dbReference type="NCBI Taxonomy" id="682400"/>
    <lineage>
        <taxon>Bacteria</taxon>
        <taxon>Bacillati</taxon>
        <taxon>Bacillota</taxon>
        <taxon>Clostridia</taxon>
        <taxon>Lachnospirales</taxon>
        <taxon>Natranaerovirgaceae</taxon>
        <taxon>Natranaerovirga</taxon>
    </lineage>
</organism>
<name>A0A4R3MM10_9FIRM</name>
<evidence type="ECO:0000313" key="1">
    <source>
        <dbReference type="EMBL" id="TCT14865.1"/>
    </source>
</evidence>
<dbReference type="EMBL" id="SMAL01000004">
    <property type="protein sequence ID" value="TCT14865.1"/>
    <property type="molecule type" value="Genomic_DNA"/>
</dbReference>
<keyword evidence="2" id="KW-1185">Reference proteome</keyword>
<dbReference type="AlphaFoldDB" id="A0A4R3MM10"/>
<evidence type="ECO:0000313" key="2">
    <source>
        <dbReference type="Proteomes" id="UP000294902"/>
    </source>
</evidence>
<sequence>MNHTKETMTRQVGLGKTLRTSLYEIERKATKNKKHKFENLYQLLNSQNLIKAYRDINKQASSGIDGQSAK</sequence>
<dbReference type="RefSeq" id="WP_243115083.1">
    <property type="nucleotide sequence ID" value="NZ_SMAL01000004.1"/>
</dbReference>
<gene>
    <name evidence="1" type="ORF">EDC18_10412</name>
</gene>
<proteinExistence type="predicted"/>
<protein>
    <submittedName>
        <fullName evidence="1">Uncharacterized protein</fullName>
    </submittedName>
</protein>
<reference evidence="1 2" key="1">
    <citation type="submission" date="2019-03" db="EMBL/GenBank/DDBJ databases">
        <title>Genomic Encyclopedia of Type Strains, Phase IV (KMG-IV): sequencing the most valuable type-strain genomes for metagenomic binning, comparative biology and taxonomic classification.</title>
        <authorList>
            <person name="Goeker M."/>
        </authorList>
    </citation>
    <scope>NUCLEOTIDE SEQUENCE [LARGE SCALE GENOMIC DNA]</scope>
    <source>
        <strain evidence="1 2">DSM 24629</strain>
    </source>
</reference>